<gene>
    <name evidence="3" type="ORF">HDF25_000837</name>
</gene>
<dbReference type="Pfam" id="PF01408">
    <property type="entry name" value="GFO_IDH_MocA"/>
    <property type="match status" value="1"/>
</dbReference>
<dbReference type="SUPFAM" id="SSF55347">
    <property type="entry name" value="Glyceraldehyde-3-phosphate dehydrogenase-like, C-terminal domain"/>
    <property type="match status" value="1"/>
</dbReference>
<sequence length="464" mass="52076">MPTTISLLLLIINKQPNKPKYKPIAMNNEEMRDQRREFIKTSALIAGGVLLNQFAFAGGHSSTDDTIKIALIGCGDRGTGAAFQALSTTANVKLVAMADAFQDRMDNSYKVLSDKFKDKVDVPKERRFIGFDAYQKAIALADVVLLVTPPGFRPMHFEEAVKQGKHVFMEKPVAVDAPGIRRVLAAAEIAKQKKLNVVVGLQRRYQTNYRETMKRIQDGAIGDIYSGQVYWNSGGVWVKKRQPQQTEMEYQMRNWYYFNWLCGDHIVEQHVHNIDIANWVKGAYPVSVQGTGSRAWRTGKDYGEIYDNHAVELTYADGAVIYSQCRHFEGTENRVDESFQGTKGRTYLSAGNHGVLWDHSGKELFSHPTKGNKNPYQTEHDELFAAISKGEYKFSDAERGAKSCFTAIIGRYATYSGQTIKWDEALKADNSLFPDQLSWTANPKLMPDANGLYTVATPGKTKVI</sequence>
<dbReference type="Gene3D" id="3.40.50.720">
    <property type="entry name" value="NAD(P)-binding Rossmann-like Domain"/>
    <property type="match status" value="1"/>
</dbReference>
<dbReference type="Gene3D" id="3.30.360.10">
    <property type="entry name" value="Dihydrodipicolinate Reductase, domain 2"/>
    <property type="match status" value="1"/>
</dbReference>
<evidence type="ECO:0000259" key="2">
    <source>
        <dbReference type="Pfam" id="PF22725"/>
    </source>
</evidence>
<comment type="caution">
    <text evidence="3">The sequence shown here is derived from an EMBL/GenBank/DDBJ whole genome shotgun (WGS) entry which is preliminary data.</text>
</comment>
<reference evidence="3 4" key="1">
    <citation type="submission" date="2020-08" db="EMBL/GenBank/DDBJ databases">
        <title>Genomic Encyclopedia of Type Strains, Phase IV (KMG-V): Genome sequencing to study the core and pangenomes of soil and plant-associated prokaryotes.</title>
        <authorList>
            <person name="Whitman W."/>
        </authorList>
    </citation>
    <scope>NUCLEOTIDE SEQUENCE [LARGE SCALE GENOMIC DNA]</scope>
    <source>
        <strain evidence="3 4">M2T3</strain>
    </source>
</reference>
<dbReference type="PANTHER" id="PTHR43818:SF5">
    <property type="entry name" value="OXIDOREDUCTASE FAMILY PROTEIN"/>
    <property type="match status" value="1"/>
</dbReference>
<dbReference type="InterPro" id="IPR036291">
    <property type="entry name" value="NAD(P)-bd_dom_sf"/>
</dbReference>
<evidence type="ECO:0000313" key="3">
    <source>
        <dbReference type="EMBL" id="MBB6498700.1"/>
    </source>
</evidence>
<dbReference type="InterPro" id="IPR000683">
    <property type="entry name" value="Gfo/Idh/MocA-like_OxRdtase_N"/>
</dbReference>
<protein>
    <submittedName>
        <fullName evidence="3">Putative dehydrogenase</fullName>
    </submittedName>
</protein>
<proteinExistence type="predicted"/>
<feature type="domain" description="Gfo/Idh/MocA-like oxidoreductase N-terminal" evidence="1">
    <location>
        <begin position="67"/>
        <end position="191"/>
    </location>
</feature>
<dbReference type="InterPro" id="IPR055170">
    <property type="entry name" value="GFO_IDH_MocA-like_dom"/>
</dbReference>
<accession>A0A7X0J079</accession>
<dbReference type="Proteomes" id="UP000521017">
    <property type="component" value="Unassembled WGS sequence"/>
</dbReference>
<dbReference type="Pfam" id="PF22725">
    <property type="entry name" value="GFO_IDH_MocA_C3"/>
    <property type="match status" value="1"/>
</dbReference>
<dbReference type="InterPro" id="IPR050463">
    <property type="entry name" value="Gfo/Idh/MocA_oxidrdct_glycsds"/>
</dbReference>
<dbReference type="EMBL" id="JACHCC010000002">
    <property type="protein sequence ID" value="MBB6498700.1"/>
    <property type="molecule type" value="Genomic_DNA"/>
</dbReference>
<dbReference type="PANTHER" id="PTHR43818">
    <property type="entry name" value="BCDNA.GH03377"/>
    <property type="match status" value="1"/>
</dbReference>
<evidence type="ECO:0000259" key="1">
    <source>
        <dbReference type="Pfam" id="PF01408"/>
    </source>
</evidence>
<evidence type="ECO:0000313" key="4">
    <source>
        <dbReference type="Proteomes" id="UP000521017"/>
    </source>
</evidence>
<dbReference type="GO" id="GO:0000166">
    <property type="term" value="F:nucleotide binding"/>
    <property type="evidence" value="ECO:0007669"/>
    <property type="project" value="InterPro"/>
</dbReference>
<name>A0A7X0J079_9SPHI</name>
<dbReference type="AlphaFoldDB" id="A0A7X0J079"/>
<organism evidence="3 4">
    <name type="scientific">Pedobacter cryoconitis</name>
    <dbReference type="NCBI Taxonomy" id="188932"/>
    <lineage>
        <taxon>Bacteria</taxon>
        <taxon>Pseudomonadati</taxon>
        <taxon>Bacteroidota</taxon>
        <taxon>Sphingobacteriia</taxon>
        <taxon>Sphingobacteriales</taxon>
        <taxon>Sphingobacteriaceae</taxon>
        <taxon>Pedobacter</taxon>
    </lineage>
</organism>
<feature type="domain" description="GFO/IDH/MocA-like oxidoreductase" evidence="2">
    <location>
        <begin position="209"/>
        <end position="345"/>
    </location>
</feature>
<dbReference type="SUPFAM" id="SSF51735">
    <property type="entry name" value="NAD(P)-binding Rossmann-fold domains"/>
    <property type="match status" value="1"/>
</dbReference>